<evidence type="ECO:0000313" key="4">
    <source>
        <dbReference type="Proteomes" id="UP000794436"/>
    </source>
</evidence>
<dbReference type="Pfam" id="PF02493">
    <property type="entry name" value="MORN"/>
    <property type="match status" value="5"/>
</dbReference>
<name>A0A8K1CFH2_PYTOL</name>
<evidence type="ECO:0000256" key="2">
    <source>
        <dbReference type="SAM" id="MobiDB-lite"/>
    </source>
</evidence>
<dbReference type="SMART" id="SM00698">
    <property type="entry name" value="MORN"/>
    <property type="match status" value="3"/>
</dbReference>
<accession>A0A8K1CFH2</accession>
<dbReference type="EMBL" id="SPLM01000073">
    <property type="protein sequence ID" value="TMW62499.1"/>
    <property type="molecule type" value="Genomic_DNA"/>
</dbReference>
<sequence length="173" mass="19467">MPLKPAASTPKAAAPATPSAKQDEKPEDTSNVAQTPTDEEEALIPKHGVFSFADGATYTGEYRTLQGKVVRHGHGVYHNGPERYDGAWEQDQMHGHGVYQFATGAVYDGEFQHNVFHGQGRYQWSDGACYEGHWRHGRMHDDAGRYVDRDGVDWKGRFFNGKYDNGRIFHTLR</sequence>
<dbReference type="PANTHER" id="PTHR46917">
    <property type="entry name" value="MORN REPEAT-CONTAINING PROTEIN 2"/>
    <property type="match status" value="1"/>
</dbReference>
<proteinExistence type="predicted"/>
<dbReference type="Gene3D" id="2.20.110.10">
    <property type="entry name" value="Histone H3 K4-specific methyltransferase SET7/9 N-terminal domain"/>
    <property type="match status" value="2"/>
</dbReference>
<evidence type="ECO:0000313" key="3">
    <source>
        <dbReference type="EMBL" id="TMW62499.1"/>
    </source>
</evidence>
<dbReference type="PANTHER" id="PTHR46917:SF1">
    <property type="entry name" value="MORN REPEAT-CONTAINING PROTEIN 2"/>
    <property type="match status" value="1"/>
</dbReference>
<dbReference type="OrthoDB" id="437960at2759"/>
<dbReference type="AlphaFoldDB" id="A0A8K1CFH2"/>
<organism evidence="3 4">
    <name type="scientific">Pythium oligandrum</name>
    <name type="common">Mycoparasitic fungus</name>
    <dbReference type="NCBI Taxonomy" id="41045"/>
    <lineage>
        <taxon>Eukaryota</taxon>
        <taxon>Sar</taxon>
        <taxon>Stramenopiles</taxon>
        <taxon>Oomycota</taxon>
        <taxon>Peronosporomycetes</taxon>
        <taxon>Pythiales</taxon>
        <taxon>Pythiaceae</taxon>
        <taxon>Pythium</taxon>
    </lineage>
</organism>
<protein>
    <submittedName>
        <fullName evidence="3">Uncharacterized protein</fullName>
    </submittedName>
</protein>
<dbReference type="InterPro" id="IPR003409">
    <property type="entry name" value="MORN"/>
</dbReference>
<feature type="region of interest" description="Disordered" evidence="2">
    <location>
        <begin position="1"/>
        <end position="37"/>
    </location>
</feature>
<comment type="caution">
    <text evidence="3">The sequence shown here is derived from an EMBL/GenBank/DDBJ whole genome shotgun (WGS) entry which is preliminary data.</text>
</comment>
<keyword evidence="1" id="KW-0677">Repeat</keyword>
<dbReference type="InterPro" id="IPR052849">
    <property type="entry name" value="MORN_repeat_protein"/>
</dbReference>
<evidence type="ECO:0000256" key="1">
    <source>
        <dbReference type="ARBA" id="ARBA00022737"/>
    </source>
</evidence>
<dbReference type="Proteomes" id="UP000794436">
    <property type="component" value="Unassembled WGS sequence"/>
</dbReference>
<keyword evidence="4" id="KW-1185">Reference proteome</keyword>
<dbReference type="SUPFAM" id="SSF82185">
    <property type="entry name" value="Histone H3 K4-specific methyltransferase SET7/9 N-terminal domain"/>
    <property type="match status" value="1"/>
</dbReference>
<gene>
    <name evidence="3" type="ORF">Poli38472_005117</name>
</gene>
<reference evidence="3" key="1">
    <citation type="submission" date="2019-03" db="EMBL/GenBank/DDBJ databases">
        <title>Long read genome sequence of the mycoparasitic Pythium oligandrum ATCC 38472 isolated from sugarbeet rhizosphere.</title>
        <authorList>
            <person name="Gaulin E."/>
        </authorList>
    </citation>
    <scope>NUCLEOTIDE SEQUENCE</scope>
    <source>
        <strain evidence="3">ATCC 38472_TT</strain>
    </source>
</reference>
<feature type="compositionally biased region" description="Low complexity" evidence="2">
    <location>
        <begin position="1"/>
        <end position="20"/>
    </location>
</feature>